<accession>A0A8T0GIA2</accession>
<dbReference type="Proteomes" id="UP000822688">
    <property type="component" value="Chromosome 11"/>
</dbReference>
<evidence type="ECO:0000313" key="1">
    <source>
        <dbReference type="EMBL" id="KAG0558004.1"/>
    </source>
</evidence>
<protein>
    <submittedName>
        <fullName evidence="1">Uncharacterized protein</fullName>
    </submittedName>
</protein>
<reference evidence="1 2" key="1">
    <citation type="submission" date="2020-06" db="EMBL/GenBank/DDBJ databases">
        <title>WGS assembly of Ceratodon purpureus strain R40.</title>
        <authorList>
            <person name="Carey S.B."/>
            <person name="Jenkins J."/>
            <person name="Shu S."/>
            <person name="Lovell J.T."/>
            <person name="Sreedasyam A."/>
            <person name="Maumus F."/>
            <person name="Tiley G.P."/>
            <person name="Fernandez-Pozo N."/>
            <person name="Barry K."/>
            <person name="Chen C."/>
            <person name="Wang M."/>
            <person name="Lipzen A."/>
            <person name="Daum C."/>
            <person name="Saski C.A."/>
            <person name="Payton A.C."/>
            <person name="Mcbreen J.C."/>
            <person name="Conrad R.E."/>
            <person name="Kollar L.M."/>
            <person name="Olsson S."/>
            <person name="Huttunen S."/>
            <person name="Landis J.B."/>
            <person name="Wickett N.J."/>
            <person name="Johnson M.G."/>
            <person name="Rensing S.A."/>
            <person name="Grimwood J."/>
            <person name="Schmutz J."/>
            <person name="Mcdaniel S.F."/>
        </authorList>
    </citation>
    <scope>NUCLEOTIDE SEQUENCE [LARGE SCALE GENOMIC DNA]</scope>
    <source>
        <strain evidence="1 2">R40</strain>
    </source>
</reference>
<gene>
    <name evidence="1" type="ORF">KC19_11G172000</name>
</gene>
<keyword evidence="2" id="KW-1185">Reference proteome</keyword>
<dbReference type="AlphaFoldDB" id="A0A8T0GIA2"/>
<evidence type="ECO:0000313" key="2">
    <source>
        <dbReference type="Proteomes" id="UP000822688"/>
    </source>
</evidence>
<name>A0A8T0GIA2_CERPU</name>
<comment type="caution">
    <text evidence="1">The sequence shown here is derived from an EMBL/GenBank/DDBJ whole genome shotgun (WGS) entry which is preliminary data.</text>
</comment>
<sequence length="69" mass="8277">MWHMVNMNCCSKHPHRFAQNALALALHHLMVRTWEQCFPQEWMNPRKIVSDHSIVVKYTELSVIEWSDN</sequence>
<organism evidence="1 2">
    <name type="scientific">Ceratodon purpureus</name>
    <name type="common">Fire moss</name>
    <name type="synonym">Dicranum purpureum</name>
    <dbReference type="NCBI Taxonomy" id="3225"/>
    <lineage>
        <taxon>Eukaryota</taxon>
        <taxon>Viridiplantae</taxon>
        <taxon>Streptophyta</taxon>
        <taxon>Embryophyta</taxon>
        <taxon>Bryophyta</taxon>
        <taxon>Bryophytina</taxon>
        <taxon>Bryopsida</taxon>
        <taxon>Dicranidae</taxon>
        <taxon>Pseudoditrichales</taxon>
        <taxon>Ditrichaceae</taxon>
        <taxon>Ceratodon</taxon>
    </lineage>
</organism>
<dbReference type="EMBL" id="CM026432">
    <property type="protein sequence ID" value="KAG0558004.1"/>
    <property type="molecule type" value="Genomic_DNA"/>
</dbReference>
<proteinExistence type="predicted"/>